<comment type="similarity">
    <text evidence="7">Belongs to the binding-protein-dependent transport system permease family.</text>
</comment>
<keyword evidence="3" id="KW-1003">Cell membrane</keyword>
<sequence length="267" mass="29343">MDGGLLNSKNMYKSWTDCLGAAHFALVFALWSALAYAGVVSNTFLPTPDQVLQTAYRMVVDPAGDNLLHHALISTLRVTVGFFISAVLAVPLGIFMGTLPKVRAFFEPMMGFIRYMPASAFIPLFILWIGLGEPEKVMVIFWGTFFQQALMVMDVTKNVAGELVEVSYTLGAKKLAVFSKIILPASLPGIIDTLRITFGWAWTYLIVAELVGASSGLGYVIIQAGRFLKTDVIFVGILVIGLLGMLTDLIFKLLYRVMFPWLTREGA</sequence>
<feature type="transmembrane region" description="Helical" evidence="7">
    <location>
        <begin position="234"/>
        <end position="255"/>
    </location>
</feature>
<evidence type="ECO:0000256" key="5">
    <source>
        <dbReference type="ARBA" id="ARBA00022989"/>
    </source>
</evidence>
<keyword evidence="5 7" id="KW-1133">Transmembrane helix</keyword>
<evidence type="ECO:0000256" key="7">
    <source>
        <dbReference type="RuleBase" id="RU363032"/>
    </source>
</evidence>
<dbReference type="OrthoDB" id="9796361at2"/>
<dbReference type="RefSeq" id="WP_092482936.1">
    <property type="nucleotide sequence ID" value="NZ_FOYM01000010.1"/>
</dbReference>
<evidence type="ECO:0000313" key="10">
    <source>
        <dbReference type="Proteomes" id="UP000199584"/>
    </source>
</evidence>
<feature type="transmembrane region" description="Helical" evidence="7">
    <location>
        <begin position="202"/>
        <end position="222"/>
    </location>
</feature>
<accession>A0A1I6DG46</accession>
<evidence type="ECO:0000256" key="1">
    <source>
        <dbReference type="ARBA" id="ARBA00004651"/>
    </source>
</evidence>
<dbReference type="FunFam" id="1.10.3720.10:FF:000003">
    <property type="entry name" value="Aliphatic sulfonate ABC transporter permease"/>
    <property type="match status" value="1"/>
</dbReference>
<keyword evidence="4 7" id="KW-0812">Transmembrane</keyword>
<evidence type="ECO:0000256" key="4">
    <source>
        <dbReference type="ARBA" id="ARBA00022692"/>
    </source>
</evidence>
<dbReference type="PANTHER" id="PTHR30151:SF0">
    <property type="entry name" value="ABC TRANSPORTER PERMEASE PROTEIN MJ0413-RELATED"/>
    <property type="match status" value="1"/>
</dbReference>
<dbReference type="SUPFAM" id="SSF161098">
    <property type="entry name" value="MetI-like"/>
    <property type="match status" value="1"/>
</dbReference>
<dbReference type="STRING" id="39060.SAMN05660706_11035"/>
<keyword evidence="2 7" id="KW-0813">Transport</keyword>
<keyword evidence="6 7" id="KW-0472">Membrane</keyword>
<dbReference type="Proteomes" id="UP000199584">
    <property type="component" value="Unassembled WGS sequence"/>
</dbReference>
<evidence type="ECO:0000313" key="9">
    <source>
        <dbReference type="EMBL" id="SFR04292.1"/>
    </source>
</evidence>
<dbReference type="PANTHER" id="PTHR30151">
    <property type="entry name" value="ALKANE SULFONATE ABC TRANSPORTER-RELATED, MEMBRANE SUBUNIT"/>
    <property type="match status" value="1"/>
</dbReference>
<feature type="transmembrane region" description="Helical" evidence="7">
    <location>
        <begin position="112"/>
        <end position="131"/>
    </location>
</feature>
<dbReference type="GO" id="GO:0005886">
    <property type="term" value="C:plasma membrane"/>
    <property type="evidence" value="ECO:0007669"/>
    <property type="project" value="UniProtKB-SubCell"/>
</dbReference>
<proteinExistence type="inferred from homology"/>
<dbReference type="Gene3D" id="1.10.3720.10">
    <property type="entry name" value="MetI-like"/>
    <property type="match status" value="1"/>
</dbReference>
<name>A0A1I6DG46_9FIRM</name>
<keyword evidence="10" id="KW-1185">Reference proteome</keyword>
<dbReference type="InterPro" id="IPR000515">
    <property type="entry name" value="MetI-like"/>
</dbReference>
<dbReference type="EMBL" id="FOYM01000010">
    <property type="protein sequence ID" value="SFR04292.1"/>
    <property type="molecule type" value="Genomic_DNA"/>
</dbReference>
<reference evidence="10" key="1">
    <citation type="submission" date="2016-10" db="EMBL/GenBank/DDBJ databases">
        <authorList>
            <person name="Varghese N."/>
            <person name="Submissions S."/>
        </authorList>
    </citation>
    <scope>NUCLEOTIDE SEQUENCE [LARGE SCALE GENOMIC DNA]</scope>
    <source>
        <strain evidence="10">DSM 3669</strain>
    </source>
</reference>
<dbReference type="GO" id="GO:0042918">
    <property type="term" value="P:alkanesulfonate transmembrane transport"/>
    <property type="evidence" value="ECO:0007669"/>
    <property type="project" value="UniProtKB-ARBA"/>
</dbReference>
<dbReference type="AlphaFoldDB" id="A0A1I6DG46"/>
<dbReference type="InterPro" id="IPR035906">
    <property type="entry name" value="MetI-like_sf"/>
</dbReference>
<evidence type="ECO:0000256" key="6">
    <source>
        <dbReference type="ARBA" id="ARBA00023136"/>
    </source>
</evidence>
<evidence type="ECO:0000259" key="8">
    <source>
        <dbReference type="PROSITE" id="PS50928"/>
    </source>
</evidence>
<gene>
    <name evidence="9" type="ORF">SAMN05660706_11035</name>
</gene>
<dbReference type="Pfam" id="PF00528">
    <property type="entry name" value="BPD_transp_1"/>
    <property type="match status" value="1"/>
</dbReference>
<protein>
    <submittedName>
        <fullName evidence="9">NitT/TauT family transport system permease protein</fullName>
    </submittedName>
</protein>
<feature type="domain" description="ABC transmembrane type-1" evidence="8">
    <location>
        <begin position="71"/>
        <end position="255"/>
    </location>
</feature>
<evidence type="ECO:0000256" key="2">
    <source>
        <dbReference type="ARBA" id="ARBA00022448"/>
    </source>
</evidence>
<organism evidence="9 10">
    <name type="scientific">Desulfoscipio geothermicus DSM 3669</name>
    <dbReference type="NCBI Taxonomy" id="1121426"/>
    <lineage>
        <taxon>Bacteria</taxon>
        <taxon>Bacillati</taxon>
        <taxon>Bacillota</taxon>
        <taxon>Clostridia</taxon>
        <taxon>Eubacteriales</taxon>
        <taxon>Desulfallaceae</taxon>
        <taxon>Desulfoscipio</taxon>
    </lineage>
</organism>
<dbReference type="PROSITE" id="PS50928">
    <property type="entry name" value="ABC_TM1"/>
    <property type="match status" value="1"/>
</dbReference>
<feature type="transmembrane region" description="Helical" evidence="7">
    <location>
        <begin position="78"/>
        <end position="100"/>
    </location>
</feature>
<evidence type="ECO:0000256" key="3">
    <source>
        <dbReference type="ARBA" id="ARBA00022475"/>
    </source>
</evidence>
<comment type="subcellular location">
    <subcellularLocation>
        <location evidence="1 7">Cell membrane</location>
        <topology evidence="1 7">Multi-pass membrane protein</topology>
    </subcellularLocation>
</comment>
<dbReference type="CDD" id="cd06261">
    <property type="entry name" value="TM_PBP2"/>
    <property type="match status" value="1"/>
</dbReference>